<dbReference type="EMBL" id="JAHCTB010000001">
    <property type="protein sequence ID" value="MBT0606909.1"/>
    <property type="molecule type" value="Genomic_DNA"/>
</dbReference>
<keyword evidence="2" id="KW-1185">Reference proteome</keyword>
<comment type="caution">
    <text evidence="1">The sequence shown here is derived from an EMBL/GenBank/DDBJ whole genome shotgun (WGS) entry which is preliminary data.</text>
</comment>
<accession>A0ABS5S153</accession>
<protein>
    <recommendedName>
        <fullName evidence="3">Outer membrane protein beta-barrel family protein</fullName>
    </recommendedName>
</protein>
<reference evidence="1 2" key="1">
    <citation type="submission" date="2021-05" db="EMBL/GenBank/DDBJ databases">
        <title>Aequorivita echinoideorum JCM 30378 genome.</title>
        <authorList>
            <person name="Zhang H."/>
            <person name="Li C."/>
        </authorList>
    </citation>
    <scope>NUCLEOTIDE SEQUENCE [LARGE SCALE GENOMIC DNA]</scope>
    <source>
        <strain evidence="1 2">JCM30378</strain>
    </source>
</reference>
<organism evidence="1 2">
    <name type="scientific">Aequorivita echinoideorum</name>
    <dbReference type="NCBI Taxonomy" id="1549647"/>
    <lineage>
        <taxon>Bacteria</taxon>
        <taxon>Pseudomonadati</taxon>
        <taxon>Bacteroidota</taxon>
        <taxon>Flavobacteriia</taxon>
        <taxon>Flavobacteriales</taxon>
        <taxon>Flavobacteriaceae</taxon>
        <taxon>Aequorivita</taxon>
    </lineage>
</organism>
<evidence type="ECO:0000313" key="2">
    <source>
        <dbReference type="Proteomes" id="UP001297092"/>
    </source>
</evidence>
<dbReference type="RefSeq" id="WP_214111780.1">
    <property type="nucleotide sequence ID" value="NZ_JAHCTB010000001.1"/>
</dbReference>
<name>A0ABS5S153_9FLAO</name>
<proteinExistence type="predicted"/>
<gene>
    <name evidence="1" type="ORF">KIV10_01825</name>
</gene>
<dbReference type="Proteomes" id="UP001297092">
    <property type="component" value="Unassembled WGS sequence"/>
</dbReference>
<evidence type="ECO:0008006" key="3">
    <source>
        <dbReference type="Google" id="ProtNLM"/>
    </source>
</evidence>
<sequence>MKLYLFIFLFFMAAIGFAQDISSNYRQKKVAVRDTVVLDSVSINPKNFAILDDGGNSPSPFSYRMDFKKGILIFSEELQQTKDSLTVQYLRYPDFLTRDYFALDPKIIVENTGSMDKLYSLQQSTNTNVFTPFEGLNTSGSISRGVTIGNNQNAVLNSQLDLQITGKLSDKVSIRASIQDANIPTQEGGYSQSLNEFDQIFIELFSDNWNIRAGDVDLQNSTSYFGRFIKKVQGISLGGTFNNDNGSKISAFGSGALVRGVFARSEFVGQEGNQGPYKLIGPNGELFILVVSGSERVYVNGLLLRRGENEDYVIDYNAGEIKFNSTYPITSNMRIVVEYQYTDRNYTRFIGYGGGNYSSENLDLGVYVYSENDAKNQPLQQNLSEEQVEILQAAGDDPDLMTAPSAVPDVFSENKILYRKEILNGEEIFVFSSNPEDELFSVRFTLVGNNMGDYVISNTSAISRIFEYVPPINGIQQGNYAPIIQLNAPTKLQVGGLNGSFHPSEKTRIDFEVAGSQNNLNLFSELDDNNNDGFAGRLAAKQTLLTTADTLKIDGFGSIDFVNRDFRTVERIYNIEFSRDWNLVNPVGNQRFLISGFEVTDPKYGGGRYEFQNLDYSENFSGIRHVIASDINLKKLKITTYGSYLDSKADSIASQFFRLNNRTAYSLKKSWVGGKVALEDNQVNDVDLDSLSPVSQRFSAFEVFAGVGDSTKVFVETGYQFRVTDSVRNNLLQKVNTANTYYLKSRLINTDRTQLSAFANYRTIKYENPLQLAEREENEIEKSLNSRILYNQTFFENGIIWNTALESNNGVIAQQEFTYVKTDPGQGVYTWNDYNNNGIQELEEFEIAQFQDEAEYVRVLLPNQLFVKIRENRFSQILTLNPQSWSNKEGFKKLLSHFYNQTSYVLDRKVRRRNDGFNINPFLDGGEDQLGLTLNFRNALFFNRGKQRYTTSYTFISTSSNNLLAVGLQQNELQSHQLNFNHKFWESWLLNLKTATSSNESLSANFENRNYRLDSYDFNPKVSYLLNQQTRFDAFYEFMNQDNQLGEMEKLDQQTFGLSFAYTNAEKISVNGEVSYIDNKFEGSAFSPVAYQMLEGLQPGTNFTWRLLFQKRITKYLDANLSYFGRKSETTNTVHTGSVQLRAYF</sequence>
<evidence type="ECO:0000313" key="1">
    <source>
        <dbReference type="EMBL" id="MBT0606909.1"/>
    </source>
</evidence>